<evidence type="ECO:0000313" key="8">
    <source>
        <dbReference type="Proteomes" id="UP001057455"/>
    </source>
</evidence>
<evidence type="ECO:0000256" key="5">
    <source>
        <dbReference type="ARBA" id="ARBA00023242"/>
    </source>
</evidence>
<protein>
    <submittedName>
        <fullName evidence="7">TATA-box binding protein</fullName>
    </submittedName>
</protein>
<organism evidence="7 8">
    <name type="scientific">Babesia ovis</name>
    <dbReference type="NCBI Taxonomy" id="5869"/>
    <lineage>
        <taxon>Eukaryota</taxon>
        <taxon>Sar</taxon>
        <taxon>Alveolata</taxon>
        <taxon>Apicomplexa</taxon>
        <taxon>Aconoidasida</taxon>
        <taxon>Piroplasmida</taxon>
        <taxon>Babesiidae</taxon>
        <taxon>Babesia</taxon>
    </lineage>
</organism>
<evidence type="ECO:0000313" key="7">
    <source>
        <dbReference type="EMBL" id="GFE55600.1"/>
    </source>
</evidence>
<gene>
    <name evidence="7" type="ORF">BaOVIS_030040</name>
</gene>
<dbReference type="OrthoDB" id="2127950at2759"/>
<dbReference type="PRINTS" id="PR00686">
    <property type="entry name" value="TIFACTORIID"/>
</dbReference>
<feature type="compositionally biased region" description="Polar residues" evidence="6">
    <location>
        <begin position="31"/>
        <end position="43"/>
    </location>
</feature>
<dbReference type="Gene3D" id="3.30.310.10">
    <property type="entry name" value="TATA-Binding Protein"/>
    <property type="match status" value="2"/>
</dbReference>
<evidence type="ECO:0000256" key="3">
    <source>
        <dbReference type="ARBA" id="ARBA00023125"/>
    </source>
</evidence>
<dbReference type="EMBL" id="BLIY01000023">
    <property type="protein sequence ID" value="GFE55600.1"/>
    <property type="molecule type" value="Genomic_DNA"/>
</dbReference>
<dbReference type="InterPro" id="IPR033710">
    <property type="entry name" value="TBP_eukaryotic"/>
</dbReference>
<reference evidence="7" key="1">
    <citation type="submission" date="2019-12" db="EMBL/GenBank/DDBJ databases">
        <title>Genome sequence of Babesia ovis.</title>
        <authorList>
            <person name="Yamagishi J."/>
            <person name="Sevinc F."/>
            <person name="Xuan X."/>
        </authorList>
    </citation>
    <scope>NUCLEOTIDE SEQUENCE</scope>
    <source>
        <strain evidence="7">Selcuk</strain>
    </source>
</reference>
<keyword evidence="3" id="KW-0238">DNA-binding</keyword>
<evidence type="ECO:0000256" key="1">
    <source>
        <dbReference type="ARBA" id="ARBA00004123"/>
    </source>
</evidence>
<dbReference type="InterPro" id="IPR012295">
    <property type="entry name" value="TBP_dom_sf"/>
</dbReference>
<keyword evidence="5" id="KW-0539">Nucleus</keyword>
<dbReference type="GO" id="GO:0006352">
    <property type="term" value="P:DNA-templated transcription initiation"/>
    <property type="evidence" value="ECO:0007669"/>
    <property type="project" value="InterPro"/>
</dbReference>
<dbReference type="Pfam" id="PF00352">
    <property type="entry name" value="TBP"/>
    <property type="match status" value="2"/>
</dbReference>
<dbReference type="InterPro" id="IPR000814">
    <property type="entry name" value="TBP"/>
</dbReference>
<dbReference type="CDD" id="cd04516">
    <property type="entry name" value="TBP_eukaryotes"/>
    <property type="match status" value="1"/>
</dbReference>
<comment type="similarity">
    <text evidence="2">Belongs to the TBP family.</text>
</comment>
<dbReference type="AlphaFoldDB" id="A0A9W5TCW0"/>
<dbReference type="GO" id="GO:0003677">
    <property type="term" value="F:DNA binding"/>
    <property type="evidence" value="ECO:0007669"/>
    <property type="project" value="UniProtKB-KW"/>
</dbReference>
<dbReference type="Proteomes" id="UP001057455">
    <property type="component" value="Unassembled WGS sequence"/>
</dbReference>
<evidence type="ECO:0000256" key="2">
    <source>
        <dbReference type="ARBA" id="ARBA00005560"/>
    </source>
</evidence>
<comment type="caution">
    <text evidence="7">The sequence shown here is derived from an EMBL/GenBank/DDBJ whole genome shotgun (WGS) entry which is preliminary data.</text>
</comment>
<dbReference type="PANTHER" id="PTHR10126">
    <property type="entry name" value="TATA-BOX BINDING PROTEIN"/>
    <property type="match status" value="1"/>
</dbReference>
<proteinExistence type="inferred from homology"/>
<keyword evidence="8" id="KW-1185">Reference proteome</keyword>
<keyword evidence="4" id="KW-0804">Transcription</keyword>
<evidence type="ECO:0000256" key="4">
    <source>
        <dbReference type="ARBA" id="ARBA00023163"/>
    </source>
</evidence>
<sequence length="275" mass="31104">MKDEGNQDSTLDFLNFLPQSAPEDEDPGNTDAPSASTQPYYGSVDSQYSQELRTYDENDMALIDASHCVSRGNAIDNYNHYSHYLQPSLQAPYCGVPVVQNIVASAHLGREIDLREIAISTRNAEYNPRKFNALILRMQNPRCTGLVFRTGRLIVTGSKTVDAALLGAKRMAKMIRRELGVDIEFKEFKIENIIATFNCNVPIRLERLYEEHKLFCNYEPEIFAGLVYRIAMQDKSEAVLLVFVSGNVIVTGCRSPDDIRMIYNQMAPILCEFKQ</sequence>
<evidence type="ECO:0000256" key="6">
    <source>
        <dbReference type="SAM" id="MobiDB-lite"/>
    </source>
</evidence>
<dbReference type="SUPFAM" id="SSF55945">
    <property type="entry name" value="TATA-box binding protein-like"/>
    <property type="match status" value="2"/>
</dbReference>
<feature type="region of interest" description="Disordered" evidence="6">
    <location>
        <begin position="1"/>
        <end position="43"/>
    </location>
</feature>
<comment type="subcellular location">
    <subcellularLocation>
        <location evidence="1">Nucleus</location>
    </subcellularLocation>
</comment>
<name>A0A9W5TCW0_BABOV</name>
<accession>A0A9W5TCW0</accession>
<dbReference type="GO" id="GO:0005634">
    <property type="term" value="C:nucleus"/>
    <property type="evidence" value="ECO:0007669"/>
    <property type="project" value="UniProtKB-SubCell"/>
</dbReference>